<evidence type="ECO:0000313" key="4">
    <source>
        <dbReference type="EMBL" id="ASC72933.1"/>
    </source>
</evidence>
<evidence type="ECO:0000256" key="1">
    <source>
        <dbReference type="ARBA" id="ARBA00022549"/>
    </source>
</evidence>
<dbReference type="GO" id="GO:0030089">
    <property type="term" value="C:phycobilisome"/>
    <property type="evidence" value="ECO:0007669"/>
    <property type="project" value="UniProtKB-KW"/>
</dbReference>
<feature type="transmembrane region" description="Helical" evidence="3">
    <location>
        <begin position="31"/>
        <end position="54"/>
    </location>
</feature>
<dbReference type="KEGG" id="hhg:XM38_038930"/>
<sequence length="994" mass="111230">MKALRVARYPSLKRGLRQAVNLRPGEGRRTLWVFASYTATSMGILWLEVCSAALFLGEYGAESLPWIYLFSAAVGLGLSVIYSWLQRLLPLRRVIVLMALLMALPILLFWWGLNNGFLVAGIVFAMRLWMEAIYSLNDLNVSVTANQLFNIREIKRAYPLISSGNLVADVLSGFSVYLLLTWVGLENVLLLAFLVMMVGAVILVHLSQTYEHAFPDAPRRPLEEVSVHPSSQRLQGPVQQYVVLLFSFFVLAQVLLYSIEFQFLNQVELNLPENAIAQFLGLFSGLLGLIELLTQWFTSSRLIERQGVFSVTLILPSAIVLVGSLTLVFSHGVLWGTTSLFVGLVVLKFCDEWLRYTLVASTRPVLFQPIPERSRVSLQSLVGGLAEPLSMGMTGVIILVTLAINRQVWPQQVVIQSQFFLVGIILAALVWLGAILLLRSRYLNLLVLGAEQGLLTFSDANLRVLKRAFIEQLEQPGSEADKRSCIELLAHLDPRGVGEVLAPRLRQLSPNLQRQSLEAMLAYPNEVFLDSVGGLIQSSRQPEVLALALRYVWITEPSPDINALRPYLDADIDPVVRGTAASLMLRRGNPQQRAEATNTLRQMLTHQQERERVMGCRALGEADYLQALRLYIPTLLQDPSLRVRRALLDAIAATHLEEYYPSLLKALQYKSTREAAQQALTRLGDDALPILERVAIDAYQPDTLRVQAWHVIGNIGTYQALMVLTNNLANSWGNPRRWILRILLSLFQEKGVKRSFTIDSALDRLGRSGLEELLRQELSLIGHTLAALLDLSPAHVTGEAADLLRQALGNMEADALERCFMLLRFMAPPGTIQAAQASLQGSPTSRARGLEILDNALDITHKRTFLALLDQRSDRDRLNALTAIVSYTPMVPSQRLRFLLELRHFLSDWALACCFHLARQQHWSLTAEQTLASLRHPTSFVREAVLTYLRLASPRTLRRLIPLLQQDPNPVVSAQVQAIMTEWNYSSSTSPQSS</sequence>
<dbReference type="SUPFAM" id="SSF103473">
    <property type="entry name" value="MFS general substrate transporter"/>
    <property type="match status" value="1"/>
</dbReference>
<protein>
    <submittedName>
        <fullName evidence="4">ATP:ADP Antiporter</fullName>
    </submittedName>
</protein>
<keyword evidence="2" id="KW-0605">Phycobilisome</keyword>
<dbReference type="Gene3D" id="1.25.10.10">
    <property type="entry name" value="Leucine-rich Repeat Variant"/>
    <property type="match status" value="1"/>
</dbReference>
<keyword evidence="5" id="KW-1185">Reference proteome</keyword>
<feature type="transmembrane region" description="Helical" evidence="3">
    <location>
        <begin position="381"/>
        <end position="404"/>
    </location>
</feature>
<keyword evidence="3" id="KW-1133">Transmembrane helix</keyword>
<accession>A0A1Z3HRI9</accession>
<reference evidence="4 5" key="1">
    <citation type="journal article" date="2016" name="Biochim. Biophys. Acta">
        <title>Characterization of red-shifted phycobilisomes isolated from the chlorophyll f-containing cyanobacterium Halomicronema hongdechloris.</title>
        <authorList>
            <person name="Li Y."/>
            <person name="Lin Y."/>
            <person name="Garvey C.J."/>
            <person name="Birch D."/>
            <person name="Corkery R.W."/>
            <person name="Loughlin P.C."/>
            <person name="Scheer H."/>
            <person name="Willows R.D."/>
            <person name="Chen M."/>
        </authorList>
    </citation>
    <scope>NUCLEOTIDE SEQUENCE [LARGE SCALE GENOMIC DNA]</scope>
    <source>
        <strain evidence="4 5">C2206</strain>
    </source>
</reference>
<dbReference type="STRING" id="1641165.XM38_02985"/>
<dbReference type="RefSeq" id="WP_088430669.1">
    <property type="nucleotide sequence ID" value="NZ_CP021983.2"/>
</dbReference>
<name>A0A1Z3HRI9_9CYAN</name>
<dbReference type="AlphaFoldDB" id="A0A1Z3HRI9"/>
<feature type="transmembrane region" description="Helical" evidence="3">
    <location>
        <begin position="241"/>
        <end position="263"/>
    </location>
</feature>
<gene>
    <name evidence="4" type="ORF">XM38_038930</name>
</gene>
<feature type="transmembrane region" description="Helical" evidence="3">
    <location>
        <begin position="188"/>
        <end position="206"/>
    </location>
</feature>
<proteinExistence type="predicted"/>
<dbReference type="OrthoDB" id="567962at2"/>
<feature type="transmembrane region" description="Helical" evidence="3">
    <location>
        <begin position="157"/>
        <end position="182"/>
    </location>
</feature>
<evidence type="ECO:0000256" key="2">
    <source>
        <dbReference type="ARBA" id="ARBA00022738"/>
    </source>
</evidence>
<evidence type="ECO:0000256" key="3">
    <source>
        <dbReference type="SAM" id="Phobius"/>
    </source>
</evidence>
<dbReference type="EMBL" id="CP021983">
    <property type="protein sequence ID" value="ASC72933.1"/>
    <property type="molecule type" value="Genomic_DNA"/>
</dbReference>
<feature type="transmembrane region" description="Helical" evidence="3">
    <location>
        <begin position="275"/>
        <end position="296"/>
    </location>
</feature>
<keyword evidence="3" id="KW-0472">Membrane</keyword>
<feature type="transmembrane region" description="Helical" evidence="3">
    <location>
        <begin position="66"/>
        <end position="85"/>
    </location>
</feature>
<evidence type="ECO:0000313" key="5">
    <source>
        <dbReference type="Proteomes" id="UP000191901"/>
    </source>
</evidence>
<feature type="transmembrane region" description="Helical" evidence="3">
    <location>
        <begin position="94"/>
        <end position="111"/>
    </location>
</feature>
<feature type="transmembrane region" description="Helical" evidence="3">
    <location>
        <begin position="117"/>
        <end position="136"/>
    </location>
</feature>
<feature type="transmembrane region" description="Helical" evidence="3">
    <location>
        <begin position="419"/>
        <end position="438"/>
    </location>
</feature>
<dbReference type="InterPro" id="IPR036259">
    <property type="entry name" value="MFS_trans_sf"/>
</dbReference>
<dbReference type="CDD" id="cd06174">
    <property type="entry name" value="MFS"/>
    <property type="match status" value="1"/>
</dbReference>
<organism evidence="4 5">
    <name type="scientific">Halomicronema hongdechloris C2206</name>
    <dbReference type="NCBI Taxonomy" id="1641165"/>
    <lineage>
        <taxon>Bacteria</taxon>
        <taxon>Bacillati</taxon>
        <taxon>Cyanobacteriota</taxon>
        <taxon>Cyanophyceae</taxon>
        <taxon>Nodosilineales</taxon>
        <taxon>Nodosilineaceae</taxon>
        <taxon>Halomicronema</taxon>
    </lineage>
</organism>
<feature type="transmembrane region" description="Helical" evidence="3">
    <location>
        <begin position="308"/>
        <end position="327"/>
    </location>
</feature>
<dbReference type="InterPro" id="IPR016024">
    <property type="entry name" value="ARM-type_fold"/>
</dbReference>
<dbReference type="Proteomes" id="UP000191901">
    <property type="component" value="Chromosome"/>
</dbReference>
<keyword evidence="1" id="KW-0042">Antenna complex</keyword>
<keyword evidence="3" id="KW-0812">Transmembrane</keyword>
<dbReference type="SUPFAM" id="SSF48371">
    <property type="entry name" value="ARM repeat"/>
    <property type="match status" value="1"/>
</dbReference>
<dbReference type="InterPro" id="IPR011989">
    <property type="entry name" value="ARM-like"/>
</dbReference>